<evidence type="ECO:0000313" key="2">
    <source>
        <dbReference type="Proteomes" id="UP001595729"/>
    </source>
</evidence>
<name>A0ABV7WCP0_9BURK</name>
<evidence type="ECO:0000313" key="1">
    <source>
        <dbReference type="EMBL" id="MFC3686652.1"/>
    </source>
</evidence>
<dbReference type="RefSeq" id="WP_382179845.1">
    <property type="nucleotide sequence ID" value="NZ_JBHRXX010000011.1"/>
</dbReference>
<proteinExistence type="predicted"/>
<accession>A0ABV7WCP0</accession>
<dbReference type="Proteomes" id="UP001595729">
    <property type="component" value="Unassembled WGS sequence"/>
</dbReference>
<organism evidence="1 2">
    <name type="scientific">Hydrogenophaga luteola</name>
    <dbReference type="NCBI Taxonomy" id="1591122"/>
    <lineage>
        <taxon>Bacteria</taxon>
        <taxon>Pseudomonadati</taxon>
        <taxon>Pseudomonadota</taxon>
        <taxon>Betaproteobacteria</taxon>
        <taxon>Burkholderiales</taxon>
        <taxon>Comamonadaceae</taxon>
        <taxon>Hydrogenophaga</taxon>
    </lineage>
</organism>
<dbReference type="EMBL" id="JBHRXX010000011">
    <property type="protein sequence ID" value="MFC3686652.1"/>
    <property type="molecule type" value="Genomic_DNA"/>
</dbReference>
<keyword evidence="2" id="KW-1185">Reference proteome</keyword>
<reference evidence="2" key="1">
    <citation type="journal article" date="2019" name="Int. J. Syst. Evol. Microbiol.">
        <title>The Global Catalogue of Microorganisms (GCM) 10K type strain sequencing project: providing services to taxonomists for standard genome sequencing and annotation.</title>
        <authorList>
            <consortium name="The Broad Institute Genomics Platform"/>
            <consortium name="The Broad Institute Genome Sequencing Center for Infectious Disease"/>
            <person name="Wu L."/>
            <person name="Ma J."/>
        </authorList>
    </citation>
    <scope>NUCLEOTIDE SEQUENCE [LARGE SCALE GENOMIC DNA]</scope>
    <source>
        <strain evidence="2">KCTC 42501</strain>
    </source>
</reference>
<comment type="caution">
    <text evidence="1">The sequence shown here is derived from an EMBL/GenBank/DDBJ whole genome shotgun (WGS) entry which is preliminary data.</text>
</comment>
<gene>
    <name evidence="1" type="ORF">ACFOPI_23880</name>
</gene>
<protein>
    <recommendedName>
        <fullName evidence="3">DUF4197 domain-containing protein</fullName>
    </recommendedName>
</protein>
<sequence length="163" mass="17972">MRNHTQLASSARFGIASFLIFVTSVAFGQSEERALKMVQALRLGENLAGMTYRFAKITTTYRGVEATLGKQKADELLRAEIAVAVPKHQGEWNRNLAQAWAPLMTSEEFDSVVSEKQKSPYASKFVSLQDRAGATMKASSEPLLKTVLAEVLTGVFEKSMPKK</sequence>
<evidence type="ECO:0008006" key="3">
    <source>
        <dbReference type="Google" id="ProtNLM"/>
    </source>
</evidence>